<dbReference type="InterPro" id="IPR050264">
    <property type="entry name" value="Bact_CCA-adding_enz_type3_sf"/>
</dbReference>
<evidence type="ECO:0000256" key="8">
    <source>
        <dbReference type="ARBA" id="ARBA00022884"/>
    </source>
</evidence>
<keyword evidence="8 9" id="KW-0694">RNA-binding</keyword>
<keyword evidence="3" id="KW-0819">tRNA processing</keyword>
<evidence type="ECO:0000256" key="7">
    <source>
        <dbReference type="ARBA" id="ARBA00022842"/>
    </source>
</evidence>
<dbReference type="GO" id="GO:0004810">
    <property type="term" value="F:CCA tRNA nucleotidyltransferase activity"/>
    <property type="evidence" value="ECO:0007669"/>
    <property type="project" value="UniProtKB-EC"/>
</dbReference>
<dbReference type="PROSITE" id="PS51257">
    <property type="entry name" value="PROKAR_LIPOPROTEIN"/>
    <property type="match status" value="1"/>
</dbReference>
<name>A0A5C6CPW6_9BACT</name>
<organism evidence="13 14">
    <name type="scientific">Novipirellula galeiformis</name>
    <dbReference type="NCBI Taxonomy" id="2528004"/>
    <lineage>
        <taxon>Bacteria</taxon>
        <taxon>Pseudomonadati</taxon>
        <taxon>Planctomycetota</taxon>
        <taxon>Planctomycetia</taxon>
        <taxon>Pirellulales</taxon>
        <taxon>Pirellulaceae</taxon>
        <taxon>Novipirellula</taxon>
    </lineage>
</organism>
<dbReference type="InterPro" id="IPR032810">
    <property type="entry name" value="CCA-adding_enz_C"/>
</dbReference>
<dbReference type="Gene3D" id="1.10.3090.10">
    <property type="entry name" value="cca-adding enzyme, domain 2"/>
    <property type="match status" value="1"/>
</dbReference>
<evidence type="ECO:0000256" key="5">
    <source>
        <dbReference type="ARBA" id="ARBA00022723"/>
    </source>
</evidence>
<evidence type="ECO:0000256" key="3">
    <source>
        <dbReference type="ARBA" id="ARBA00022694"/>
    </source>
</evidence>
<keyword evidence="14" id="KW-1185">Reference proteome</keyword>
<comment type="similarity">
    <text evidence="9">Belongs to the tRNA nucleotidyltransferase/poly(A) polymerase family.</text>
</comment>
<evidence type="ECO:0000256" key="9">
    <source>
        <dbReference type="RuleBase" id="RU003953"/>
    </source>
</evidence>
<dbReference type="AlphaFoldDB" id="A0A5C6CPW6"/>
<dbReference type="Proteomes" id="UP000316304">
    <property type="component" value="Unassembled WGS sequence"/>
</dbReference>
<feature type="domain" description="tRNA nucleotidyltransferase/poly(A) polymerase RNA and SrmB- binding" evidence="11">
    <location>
        <begin position="185"/>
        <end position="246"/>
    </location>
</feature>
<evidence type="ECO:0000256" key="6">
    <source>
        <dbReference type="ARBA" id="ARBA00022741"/>
    </source>
</evidence>
<dbReference type="Pfam" id="PF01743">
    <property type="entry name" value="PolyA_pol"/>
    <property type="match status" value="1"/>
</dbReference>
<dbReference type="GO" id="GO:0000166">
    <property type="term" value="F:nucleotide binding"/>
    <property type="evidence" value="ECO:0007669"/>
    <property type="project" value="UniProtKB-KW"/>
</dbReference>
<evidence type="ECO:0000256" key="2">
    <source>
        <dbReference type="ARBA" id="ARBA00022679"/>
    </source>
</evidence>
<dbReference type="Gene3D" id="3.30.460.10">
    <property type="entry name" value="Beta Polymerase, domain 2"/>
    <property type="match status" value="1"/>
</dbReference>
<keyword evidence="7" id="KW-0460">Magnesium</keyword>
<dbReference type="EMBL" id="SJPT01000002">
    <property type="protein sequence ID" value="TWU25451.1"/>
    <property type="molecule type" value="Genomic_DNA"/>
</dbReference>
<evidence type="ECO:0000256" key="4">
    <source>
        <dbReference type="ARBA" id="ARBA00022695"/>
    </source>
</evidence>
<dbReference type="Pfam" id="PF13735">
    <property type="entry name" value="tRNA_NucTran2_2"/>
    <property type="match status" value="1"/>
</dbReference>
<dbReference type="Pfam" id="PF12627">
    <property type="entry name" value="PolyA_pol_RNAbd"/>
    <property type="match status" value="1"/>
</dbReference>
<dbReference type="PANTHER" id="PTHR46173:SF1">
    <property type="entry name" value="CCA TRNA NUCLEOTIDYLTRANSFERASE 1, MITOCHONDRIAL"/>
    <property type="match status" value="1"/>
</dbReference>
<evidence type="ECO:0000313" key="13">
    <source>
        <dbReference type="EMBL" id="TWU25451.1"/>
    </source>
</evidence>
<keyword evidence="6" id="KW-0547">Nucleotide-binding</keyword>
<comment type="cofactor">
    <cofactor evidence="1">
        <name>Mg(2+)</name>
        <dbReference type="ChEBI" id="CHEBI:18420"/>
    </cofactor>
</comment>
<sequence length="418" mass="46152">MIRRLRAAGFTAYLAGGCVRDALLNKHPKDYDVATDATPESICDVFGRKRTLAFGASFGVIGVLPDRKLAAPRKRANAATEHGEEAAITKVEPTEVATFRSDGVYLDGRRPDSVHFGNAAADAQRRDFTINGLFYDPAMGQIIDYVSGHDDLKRGVLRTIGDPDQRFGEDKLRMLRAVRFATTIDFEIEPRTAQSIRDKASEIVRVSGERIGIEMRRTMSSENAYQGFEHLRALSLAAYVLPELENMDGDRLAQYFAHKRRRSFPSALACLLLASEHALADLRSIAKRWKLSNEEKRIVTAAIHGAPVLSIAHKLAWSKVQPVLIDRDIAVVLDVASECVRATGLESDGIQLVQKALSLPAMVLDPAPLLTGSDLAGLEIPAGPAYAKILSHLRNQQLDGVLQTRDDAIRELRKHRWN</sequence>
<dbReference type="InterPro" id="IPR002646">
    <property type="entry name" value="PolA_pol_head_dom"/>
</dbReference>
<dbReference type="PANTHER" id="PTHR46173">
    <property type="entry name" value="CCA TRNA NUCLEOTIDYLTRANSFERASE 1, MITOCHONDRIAL"/>
    <property type="match status" value="1"/>
</dbReference>
<dbReference type="GO" id="GO:0000049">
    <property type="term" value="F:tRNA binding"/>
    <property type="evidence" value="ECO:0007669"/>
    <property type="project" value="TreeGrafter"/>
</dbReference>
<accession>A0A5C6CPW6</accession>
<dbReference type="InterPro" id="IPR043519">
    <property type="entry name" value="NT_sf"/>
</dbReference>
<dbReference type="GO" id="GO:0046872">
    <property type="term" value="F:metal ion binding"/>
    <property type="evidence" value="ECO:0007669"/>
    <property type="project" value="UniProtKB-KW"/>
</dbReference>
<proteinExistence type="inferred from homology"/>
<protein>
    <submittedName>
        <fullName evidence="13">tRNA nucleotidyltransferase/poly(A) polymerase</fullName>
        <ecNumber evidence="13">2.7.7.72</ecNumber>
    </submittedName>
</protein>
<evidence type="ECO:0000256" key="1">
    <source>
        <dbReference type="ARBA" id="ARBA00001946"/>
    </source>
</evidence>
<keyword evidence="5" id="KW-0479">Metal-binding</keyword>
<dbReference type="GO" id="GO:0008033">
    <property type="term" value="P:tRNA processing"/>
    <property type="evidence" value="ECO:0007669"/>
    <property type="project" value="UniProtKB-KW"/>
</dbReference>
<dbReference type="SUPFAM" id="SSF81301">
    <property type="entry name" value="Nucleotidyltransferase"/>
    <property type="match status" value="1"/>
</dbReference>
<feature type="domain" description="CCA-adding enzyme C-terminal" evidence="12">
    <location>
        <begin position="267"/>
        <end position="411"/>
    </location>
</feature>
<dbReference type="CDD" id="cd05398">
    <property type="entry name" value="NT_ClassII-CCAase"/>
    <property type="match status" value="1"/>
</dbReference>
<keyword evidence="2 9" id="KW-0808">Transferase</keyword>
<evidence type="ECO:0000313" key="14">
    <source>
        <dbReference type="Proteomes" id="UP000316304"/>
    </source>
</evidence>
<evidence type="ECO:0000259" key="12">
    <source>
        <dbReference type="Pfam" id="PF13735"/>
    </source>
</evidence>
<keyword evidence="4 13" id="KW-0548">Nucleotidyltransferase</keyword>
<dbReference type="EC" id="2.7.7.72" evidence="13"/>
<evidence type="ECO:0000259" key="11">
    <source>
        <dbReference type="Pfam" id="PF12627"/>
    </source>
</evidence>
<comment type="caution">
    <text evidence="13">The sequence shown here is derived from an EMBL/GenBank/DDBJ whole genome shotgun (WGS) entry which is preliminary data.</text>
</comment>
<feature type="domain" description="Poly A polymerase head" evidence="10">
    <location>
        <begin position="12"/>
        <end position="158"/>
    </location>
</feature>
<dbReference type="InterPro" id="IPR032828">
    <property type="entry name" value="PolyA_RNA-bd"/>
</dbReference>
<reference evidence="13 14" key="1">
    <citation type="submission" date="2019-02" db="EMBL/GenBank/DDBJ databases">
        <title>Deep-cultivation of Planctomycetes and their phenomic and genomic characterization uncovers novel biology.</title>
        <authorList>
            <person name="Wiegand S."/>
            <person name="Jogler M."/>
            <person name="Boedeker C."/>
            <person name="Pinto D."/>
            <person name="Vollmers J."/>
            <person name="Rivas-Marin E."/>
            <person name="Kohn T."/>
            <person name="Peeters S.H."/>
            <person name="Heuer A."/>
            <person name="Rast P."/>
            <person name="Oberbeckmann S."/>
            <person name="Bunk B."/>
            <person name="Jeske O."/>
            <person name="Meyerdierks A."/>
            <person name="Storesund J.E."/>
            <person name="Kallscheuer N."/>
            <person name="Luecker S."/>
            <person name="Lage O.M."/>
            <person name="Pohl T."/>
            <person name="Merkel B.J."/>
            <person name="Hornburger P."/>
            <person name="Mueller R.-W."/>
            <person name="Bruemmer F."/>
            <person name="Labrenz M."/>
            <person name="Spormann A.M."/>
            <person name="Op Den Camp H."/>
            <person name="Overmann J."/>
            <person name="Amann R."/>
            <person name="Jetten M.S.M."/>
            <person name="Mascher T."/>
            <person name="Medema M.H."/>
            <person name="Devos D.P."/>
            <person name="Kaster A.-K."/>
            <person name="Ovreas L."/>
            <person name="Rohde M."/>
            <person name="Galperin M.Y."/>
            <person name="Jogler C."/>
        </authorList>
    </citation>
    <scope>NUCLEOTIDE SEQUENCE [LARGE SCALE GENOMIC DNA]</scope>
    <source>
        <strain evidence="13 14">Pla52o</strain>
    </source>
</reference>
<dbReference type="SUPFAM" id="SSF81891">
    <property type="entry name" value="Poly A polymerase C-terminal region-like"/>
    <property type="match status" value="1"/>
</dbReference>
<evidence type="ECO:0000259" key="10">
    <source>
        <dbReference type="Pfam" id="PF01743"/>
    </source>
</evidence>
<gene>
    <name evidence="13" type="ORF">Pla52o_17520</name>
</gene>